<dbReference type="InterPro" id="IPR013083">
    <property type="entry name" value="Znf_RING/FYVE/PHD"/>
</dbReference>
<feature type="compositionally biased region" description="Acidic residues" evidence="8">
    <location>
        <begin position="42"/>
        <end position="51"/>
    </location>
</feature>
<accession>M2QKS1</accession>
<dbReference type="CDD" id="cd16630">
    <property type="entry name" value="RING-HC_RBR_RNF216"/>
    <property type="match status" value="1"/>
</dbReference>
<dbReference type="InterPro" id="IPR051628">
    <property type="entry name" value="LUBAC_E3_Ligases"/>
</dbReference>
<evidence type="ECO:0000256" key="2">
    <source>
        <dbReference type="ARBA" id="ARBA00022679"/>
    </source>
</evidence>
<dbReference type="Gene3D" id="3.30.40.10">
    <property type="entry name" value="Zinc/RING finger domain, C3HC4 (zinc finger)"/>
    <property type="match status" value="1"/>
</dbReference>
<evidence type="ECO:0000256" key="3">
    <source>
        <dbReference type="ARBA" id="ARBA00022723"/>
    </source>
</evidence>
<evidence type="ECO:0000313" key="10">
    <source>
        <dbReference type="EMBL" id="EMD32740.1"/>
    </source>
</evidence>
<dbReference type="PANTHER" id="PTHR22770">
    <property type="entry name" value="UBIQUITIN CONJUGATING ENZYME 7 INTERACTING PROTEIN-RELATED"/>
    <property type="match status" value="1"/>
</dbReference>
<dbReference type="SUPFAM" id="SSF57850">
    <property type="entry name" value="RING/U-box"/>
    <property type="match status" value="2"/>
</dbReference>
<feature type="region of interest" description="Disordered" evidence="8">
    <location>
        <begin position="648"/>
        <end position="675"/>
    </location>
</feature>
<dbReference type="PANTHER" id="PTHR22770:SF47">
    <property type="entry name" value="E3 UBIQUITIN-PROTEIN LIGASE RNF216"/>
    <property type="match status" value="1"/>
</dbReference>
<evidence type="ECO:0000256" key="4">
    <source>
        <dbReference type="ARBA" id="ARBA00022737"/>
    </source>
</evidence>
<keyword evidence="7" id="KW-0862">Zinc</keyword>
<dbReference type="Proteomes" id="UP000016930">
    <property type="component" value="Unassembled WGS sequence"/>
</dbReference>
<dbReference type="SMART" id="SM00647">
    <property type="entry name" value="IBR"/>
    <property type="match status" value="2"/>
</dbReference>
<feature type="region of interest" description="Disordered" evidence="8">
    <location>
        <begin position="764"/>
        <end position="822"/>
    </location>
</feature>
<gene>
    <name evidence="10" type="ORF">CERSUDRAFT_99118</name>
</gene>
<feature type="region of interest" description="Disordered" evidence="8">
    <location>
        <begin position="220"/>
        <end position="257"/>
    </location>
</feature>
<dbReference type="InterPro" id="IPR047544">
    <property type="entry name" value="RING-HC_RBR_RNF216"/>
</dbReference>
<keyword evidence="6" id="KW-0833">Ubl conjugation pathway</keyword>
<sequence>MAQPRTKRTISISSSSSERPTRRRKTHHHDCKGKSRAVISEDIIELTDSDSELNVRPCSPKTPRAQDRQTRPYPPGEQQVSRTPPNARAGPSQPYRNPSVPYDAAGGAERPAEHQHSPPQAVRILLSEVSTQLEAIQKKSNAIFPAEDTHGESSSGPFETAAVAPPAPQDPLDAHVAAVLEIIPDVLPSHARELVEKHIASYPENIVEAVLHLLFENTDYPKESRGSKGKRKREATDDEGEREAARTKLDYGSKNRKIEGGPHYVQLSVTQLCEDFPSIPSQHVRKVHAQNNFLYAPTHLELLAQSQQAKLPYKPKGRRPAKGKGKGVVHHDAELEKEREWLRLKLLESEPGPSQSSSDTSGVSGADAESGIECGCCFTDYPFEKMIQCPEAHLFCTDCMTTYASTLLGAHDANIVCMDQGGCKAPFPPSELQRVLSPKLLELYERVKQRKEIEAAGLEGLEECPFCEYKVVIENQEEKLFRCENEECRAVTCRKCKKMDHLPKSCKEVEEDKKLDVKHLIEEAMTRALMRNCPKCQKSFIKEMGCNKMTCPNCQTLSCYVCRQVINGYDHFNTIPGQAGPVDPNKCQLWDSSVEQRHNNEVSTAFKDAVEQVRREHPELTDEDLKVDLPPPPPPAPVAGPAHHHVHVAPHVVPPPRRQRRQRAPRRELRLAPPLPVGVPGGLQLPHHVHAAAPAAAPAFVAAPAPAPAPAHVFGAPPQWGNPPAPRMAEHNRRALIQRAQEMLNPLVRQALQAPVLPPFHQMPPPPDGYFQRLRQPPPPPPRLPAVRLPAVQAPVAPVRQAARPARVQQPRAARQRAPRAR</sequence>
<dbReference type="CDD" id="cd20353">
    <property type="entry name" value="Rcat_RBR_RNF216"/>
    <property type="match status" value="1"/>
</dbReference>
<protein>
    <recommendedName>
        <fullName evidence="9">RING-type domain-containing protein</fullName>
    </recommendedName>
</protein>
<feature type="compositionally biased region" description="Low complexity" evidence="8">
    <location>
        <begin position="9"/>
        <end position="18"/>
    </location>
</feature>
<dbReference type="STRING" id="914234.M2QKS1"/>
<dbReference type="InterPro" id="IPR047546">
    <property type="entry name" value="Rcat_RBR_RNF216"/>
</dbReference>
<evidence type="ECO:0000259" key="9">
    <source>
        <dbReference type="PROSITE" id="PS51873"/>
    </source>
</evidence>
<feature type="region of interest" description="Disordered" evidence="8">
    <location>
        <begin position="147"/>
        <end position="167"/>
    </location>
</feature>
<comment type="pathway">
    <text evidence="1">Protein modification; protein ubiquitination.</text>
</comment>
<dbReference type="InterPro" id="IPR047545">
    <property type="entry name" value="BRcat_RBR_RNF216"/>
</dbReference>
<dbReference type="EMBL" id="KB445809">
    <property type="protein sequence ID" value="EMD32740.1"/>
    <property type="molecule type" value="Genomic_DNA"/>
</dbReference>
<dbReference type="InterPro" id="IPR002867">
    <property type="entry name" value="IBR_dom"/>
</dbReference>
<feature type="region of interest" description="Disordered" evidence="8">
    <location>
        <begin position="1"/>
        <end position="118"/>
    </location>
</feature>
<evidence type="ECO:0000256" key="6">
    <source>
        <dbReference type="ARBA" id="ARBA00022786"/>
    </source>
</evidence>
<dbReference type="PROSITE" id="PS51873">
    <property type="entry name" value="TRIAD"/>
    <property type="match status" value="1"/>
</dbReference>
<feature type="compositionally biased region" description="Basic residues" evidence="8">
    <location>
        <begin position="313"/>
        <end position="328"/>
    </location>
</feature>
<dbReference type="Pfam" id="PF26200">
    <property type="entry name" value="Rcat_RNF216"/>
    <property type="match status" value="1"/>
</dbReference>
<keyword evidence="5" id="KW-0863">Zinc-finger</keyword>
<evidence type="ECO:0000256" key="1">
    <source>
        <dbReference type="ARBA" id="ARBA00004906"/>
    </source>
</evidence>
<dbReference type="OrthoDB" id="10009520at2759"/>
<dbReference type="AlphaFoldDB" id="M2QKS1"/>
<reference evidence="10 11" key="1">
    <citation type="journal article" date="2012" name="Proc. Natl. Acad. Sci. U.S.A.">
        <title>Comparative genomics of Ceriporiopsis subvermispora and Phanerochaete chrysosporium provide insight into selective ligninolysis.</title>
        <authorList>
            <person name="Fernandez-Fueyo E."/>
            <person name="Ruiz-Duenas F.J."/>
            <person name="Ferreira P."/>
            <person name="Floudas D."/>
            <person name="Hibbett D.S."/>
            <person name="Canessa P."/>
            <person name="Larrondo L.F."/>
            <person name="James T.Y."/>
            <person name="Seelenfreund D."/>
            <person name="Lobos S."/>
            <person name="Polanco R."/>
            <person name="Tello M."/>
            <person name="Honda Y."/>
            <person name="Watanabe T."/>
            <person name="Watanabe T."/>
            <person name="Ryu J.S."/>
            <person name="Kubicek C.P."/>
            <person name="Schmoll M."/>
            <person name="Gaskell J."/>
            <person name="Hammel K.E."/>
            <person name="St John F.J."/>
            <person name="Vanden Wymelenberg A."/>
            <person name="Sabat G."/>
            <person name="Splinter BonDurant S."/>
            <person name="Syed K."/>
            <person name="Yadav J.S."/>
            <person name="Doddapaneni H."/>
            <person name="Subramanian V."/>
            <person name="Lavin J.L."/>
            <person name="Oguiza J.A."/>
            <person name="Perez G."/>
            <person name="Pisabarro A.G."/>
            <person name="Ramirez L."/>
            <person name="Santoyo F."/>
            <person name="Master E."/>
            <person name="Coutinho P.M."/>
            <person name="Henrissat B."/>
            <person name="Lombard V."/>
            <person name="Magnuson J.K."/>
            <person name="Kuees U."/>
            <person name="Hori C."/>
            <person name="Igarashi K."/>
            <person name="Samejima M."/>
            <person name="Held B.W."/>
            <person name="Barry K.W."/>
            <person name="LaButti K.M."/>
            <person name="Lapidus A."/>
            <person name="Lindquist E.A."/>
            <person name="Lucas S.M."/>
            <person name="Riley R."/>
            <person name="Salamov A.A."/>
            <person name="Hoffmeister D."/>
            <person name="Schwenk D."/>
            <person name="Hadar Y."/>
            <person name="Yarden O."/>
            <person name="de Vries R.P."/>
            <person name="Wiebenga A."/>
            <person name="Stenlid J."/>
            <person name="Eastwood D."/>
            <person name="Grigoriev I.V."/>
            <person name="Berka R.M."/>
            <person name="Blanchette R.A."/>
            <person name="Kersten P."/>
            <person name="Martinez A.T."/>
            <person name="Vicuna R."/>
            <person name="Cullen D."/>
        </authorList>
    </citation>
    <scope>NUCLEOTIDE SEQUENCE [LARGE SCALE GENOMIC DNA]</scope>
    <source>
        <strain evidence="10 11">B</strain>
    </source>
</reference>
<evidence type="ECO:0000256" key="5">
    <source>
        <dbReference type="ARBA" id="ARBA00022771"/>
    </source>
</evidence>
<feature type="compositionally biased region" description="Basic residues" evidence="8">
    <location>
        <begin position="21"/>
        <end position="35"/>
    </location>
</feature>
<dbReference type="GO" id="GO:0016740">
    <property type="term" value="F:transferase activity"/>
    <property type="evidence" value="ECO:0007669"/>
    <property type="project" value="UniProtKB-KW"/>
</dbReference>
<evidence type="ECO:0000256" key="8">
    <source>
        <dbReference type="SAM" id="MobiDB-lite"/>
    </source>
</evidence>
<feature type="region of interest" description="Disordered" evidence="8">
    <location>
        <begin position="312"/>
        <end position="332"/>
    </location>
</feature>
<dbReference type="InterPro" id="IPR044066">
    <property type="entry name" value="TRIAD_supradom"/>
</dbReference>
<keyword evidence="4" id="KW-0677">Repeat</keyword>
<dbReference type="Gene3D" id="1.20.120.1750">
    <property type="match status" value="1"/>
</dbReference>
<evidence type="ECO:0000313" key="11">
    <source>
        <dbReference type="Proteomes" id="UP000016930"/>
    </source>
</evidence>
<feature type="domain" description="RING-type" evidence="9">
    <location>
        <begin position="370"/>
        <end position="586"/>
    </location>
</feature>
<organism evidence="10 11">
    <name type="scientific">Ceriporiopsis subvermispora (strain B)</name>
    <name type="common">White-rot fungus</name>
    <name type="synonym">Gelatoporia subvermispora</name>
    <dbReference type="NCBI Taxonomy" id="914234"/>
    <lineage>
        <taxon>Eukaryota</taxon>
        <taxon>Fungi</taxon>
        <taxon>Dikarya</taxon>
        <taxon>Basidiomycota</taxon>
        <taxon>Agaricomycotina</taxon>
        <taxon>Agaricomycetes</taxon>
        <taxon>Polyporales</taxon>
        <taxon>Gelatoporiaceae</taxon>
        <taxon>Gelatoporia</taxon>
    </lineage>
</organism>
<dbReference type="Pfam" id="PF26191">
    <property type="entry name" value="RING-HC_RBR_RNF216"/>
    <property type="match status" value="1"/>
</dbReference>
<keyword evidence="3" id="KW-0479">Metal-binding</keyword>
<dbReference type="CDD" id="cd20339">
    <property type="entry name" value="BRcat_RBR_RNF216"/>
    <property type="match status" value="1"/>
</dbReference>
<evidence type="ECO:0000256" key="7">
    <source>
        <dbReference type="ARBA" id="ARBA00022833"/>
    </source>
</evidence>
<dbReference type="HOGENOM" id="CLU_009961_1_1_1"/>
<dbReference type="GO" id="GO:0008270">
    <property type="term" value="F:zinc ion binding"/>
    <property type="evidence" value="ECO:0007669"/>
    <property type="project" value="UniProtKB-KW"/>
</dbReference>
<feature type="compositionally biased region" description="Basic and acidic residues" evidence="8">
    <location>
        <begin position="242"/>
        <end position="257"/>
    </location>
</feature>
<keyword evidence="11" id="KW-1185">Reference proteome</keyword>
<feature type="compositionally biased region" description="Low complexity" evidence="8">
    <location>
        <begin position="785"/>
        <end position="813"/>
    </location>
</feature>
<proteinExistence type="predicted"/>
<keyword evidence="2" id="KW-0808">Transferase</keyword>
<name>M2QKS1_CERS8</name>